<comment type="caution">
    <text evidence="1">The sequence shown here is derived from an EMBL/GenBank/DDBJ whole genome shotgun (WGS) entry which is preliminary data.</text>
</comment>
<dbReference type="PANTHER" id="PTHR38887">
    <property type="entry name" value="CHROMOSOME 21, WHOLE GENOME SHOTGUN SEQUENCE"/>
    <property type="match status" value="1"/>
</dbReference>
<sequence>MASKYSRSHENEELSQLDLTMNSGDEGDGPMFDNATEEEADSAISSFWGNNSRISTVPSSGRMPFPIVIPQRRPGHKQRGFMAAYAPALSDFGISKDHFHDFIDALNKAIRVSKWVAAVQIAAFGASFVPNHISMGVTAAVQLVSAVAAKAQIRWKVNSFLDQANRELFGPRGLCCLILKYNPIPEKEQEDIDAMITASSSKINPTVPKTKWQEKLKTNFRNPFSATTEGEHNLPSEIMPLVFSEQDKEDKQPKTKGTLWNEVNRYLDKRARAAAENSNDILSAAPDAGFRNRFLDPNHPATNGGLLGLLSGGHLTRDPEKAKQEVNNMINQQLALLEEQRISQLELLHNQFQAMGYSDLQMQEFTALYEQQFEQQRQQLQSQILGANTLPRKISRNVLYLMIVNLPNEEEIEIAKMALSDKEDDSRSQHSVMMVNV</sequence>
<evidence type="ECO:0000313" key="2">
    <source>
        <dbReference type="Proteomes" id="UP000249363"/>
    </source>
</evidence>
<gene>
    <name evidence="1" type="ORF">BHQ10_009144</name>
</gene>
<dbReference type="PANTHER" id="PTHR38887:SF1">
    <property type="entry name" value="RAS MODIFICATION PROTEIN ERF4"/>
    <property type="match status" value="1"/>
</dbReference>
<protein>
    <submittedName>
        <fullName evidence="1">Uncharacterized protein</fullName>
    </submittedName>
</protein>
<dbReference type="InterPro" id="IPR053221">
    <property type="entry name" value="Burnettramic_acid_biosynth"/>
</dbReference>
<dbReference type="OrthoDB" id="3433125at2759"/>
<keyword evidence="2" id="KW-1185">Reference proteome</keyword>
<dbReference type="GeneID" id="63798358"/>
<dbReference type="STRING" id="1196081.A0A364LBE8"/>
<evidence type="ECO:0000313" key="1">
    <source>
        <dbReference type="EMBL" id="RAO73132.1"/>
    </source>
</evidence>
<dbReference type="RefSeq" id="XP_040737646.1">
    <property type="nucleotide sequence ID" value="XM_040882028.1"/>
</dbReference>
<dbReference type="Proteomes" id="UP000249363">
    <property type="component" value="Unassembled WGS sequence"/>
</dbReference>
<dbReference type="AlphaFoldDB" id="A0A364LBE8"/>
<organism evidence="1 2">
    <name type="scientific">Talaromyces amestolkiae</name>
    <dbReference type="NCBI Taxonomy" id="1196081"/>
    <lineage>
        <taxon>Eukaryota</taxon>
        <taxon>Fungi</taxon>
        <taxon>Dikarya</taxon>
        <taxon>Ascomycota</taxon>
        <taxon>Pezizomycotina</taxon>
        <taxon>Eurotiomycetes</taxon>
        <taxon>Eurotiomycetidae</taxon>
        <taxon>Eurotiales</taxon>
        <taxon>Trichocomaceae</taxon>
        <taxon>Talaromyces</taxon>
        <taxon>Talaromyces sect. Talaromyces</taxon>
    </lineage>
</organism>
<accession>A0A364LBE8</accession>
<name>A0A364LBE8_TALAM</name>
<proteinExistence type="predicted"/>
<dbReference type="EMBL" id="MIKG01000022">
    <property type="protein sequence ID" value="RAO73132.1"/>
    <property type="molecule type" value="Genomic_DNA"/>
</dbReference>
<reference evidence="1 2" key="1">
    <citation type="journal article" date="2017" name="Biotechnol. Biofuels">
        <title>Differential beta-glucosidase expression as a function of carbon source availability in Talaromyces amestolkiae: a genomic and proteomic approach.</title>
        <authorList>
            <person name="de Eugenio L.I."/>
            <person name="Mendez-Liter J.A."/>
            <person name="Nieto-Dominguez M."/>
            <person name="Alonso L."/>
            <person name="Gil-Munoz J."/>
            <person name="Barriuso J."/>
            <person name="Prieto A."/>
            <person name="Martinez M.J."/>
        </authorList>
    </citation>
    <scope>NUCLEOTIDE SEQUENCE [LARGE SCALE GENOMIC DNA]</scope>
    <source>
        <strain evidence="1 2">CIB</strain>
    </source>
</reference>